<evidence type="ECO:0000313" key="3">
    <source>
        <dbReference type="EMBL" id="HIY68653.1"/>
    </source>
</evidence>
<comment type="caution">
    <text evidence="3">The sequence shown here is derived from an EMBL/GenBank/DDBJ whole genome shotgun (WGS) entry which is preliminary data.</text>
</comment>
<accession>A0A9D1Z0I7</accession>
<dbReference type="Proteomes" id="UP000886844">
    <property type="component" value="Unassembled WGS sequence"/>
</dbReference>
<name>A0A9D1Z0I7_9BACT</name>
<dbReference type="InterPro" id="IPR011040">
    <property type="entry name" value="Sialidase"/>
</dbReference>
<dbReference type="Pfam" id="PF13088">
    <property type="entry name" value="BNR_2"/>
    <property type="match status" value="1"/>
</dbReference>
<reference evidence="3" key="1">
    <citation type="journal article" date="2021" name="PeerJ">
        <title>Extensive microbial diversity within the chicken gut microbiome revealed by metagenomics and culture.</title>
        <authorList>
            <person name="Gilroy R."/>
            <person name="Ravi A."/>
            <person name="Getino M."/>
            <person name="Pursley I."/>
            <person name="Horton D.L."/>
            <person name="Alikhan N.F."/>
            <person name="Baker D."/>
            <person name="Gharbi K."/>
            <person name="Hall N."/>
            <person name="Watson M."/>
            <person name="Adriaenssens E.M."/>
            <person name="Foster-Nyarko E."/>
            <person name="Jarju S."/>
            <person name="Secka A."/>
            <person name="Antonio M."/>
            <person name="Oren A."/>
            <person name="Chaudhuri R.R."/>
            <person name="La Ragione R."/>
            <person name="Hildebrand F."/>
            <person name="Pallen M.J."/>
        </authorList>
    </citation>
    <scope>NUCLEOTIDE SEQUENCE</scope>
    <source>
        <strain evidence="3">5134</strain>
    </source>
</reference>
<gene>
    <name evidence="3" type="ORF">H9828_04470</name>
</gene>
<sequence length="542" mass="61109">MNRSLFLPLAAFSLLLPFSMDASEKGDVMPAHDSHAGEERHSVLEPVYEYMQLIPASHLQTDRTAIYPRIKKMADGRYILFCQGGQIASRIYYYTSDDLKSWSKGQMLFGPRKIETSRGPDVRCYSTADAVVLANGDLLVACSFRASAGYKYGVGCGIVLKRSRDHGRTWSDEQVIFEGTNWEPYLLQLPDGRVQCYFTDCLPATRNSGTSVITSADNGHTWGNHMRVCRQYKYDDEGVAIFTDQMPCFRLLKDGTTLFGFLEARLEPEGPSGKSVYKMSIVRNRGFDWQPLGETSAGPVDRETNVVEGCAGYVSVFPSGETLVSCNIDRVFSLKIGDCEGRRFNGRSWNRDWFQPFAGEGFWGSLEPLDAHRVIGAMHCDAGIQLGVFYLNHRIDAPHVNTLSDGNALDWENRQSLFIGGDSPSRVFFRASRDDDFFYLYVDYKTCSDDFSIDMRLDTLPLTINVSGLTDAKEGIEWVEEPLSELENQNRRLKIAIPLSLLGVHAGDELRFNAVLRDQEVRDTFTFADPSDPDTWMRIRLK</sequence>
<dbReference type="CDD" id="cd15482">
    <property type="entry name" value="Sialidase_non-viral"/>
    <property type="match status" value="1"/>
</dbReference>
<dbReference type="Gene3D" id="2.120.10.10">
    <property type="match status" value="1"/>
</dbReference>
<dbReference type="EMBL" id="DXDA01000036">
    <property type="protein sequence ID" value="HIY68653.1"/>
    <property type="molecule type" value="Genomic_DNA"/>
</dbReference>
<reference evidence="3" key="2">
    <citation type="submission" date="2021-04" db="EMBL/GenBank/DDBJ databases">
        <authorList>
            <person name="Gilroy R."/>
        </authorList>
    </citation>
    <scope>NUCLEOTIDE SEQUENCE</scope>
    <source>
        <strain evidence="3">5134</strain>
    </source>
</reference>
<dbReference type="PANTHER" id="PTHR38792">
    <property type="entry name" value="BNR/ASP-BOX REPEAT DOMAIN PROTEIN (AFU_ORTHOLOGUE AFUA_7G06430)-RELATED"/>
    <property type="match status" value="1"/>
</dbReference>
<evidence type="ECO:0000259" key="2">
    <source>
        <dbReference type="Pfam" id="PF13088"/>
    </source>
</evidence>
<organism evidence="3 4">
    <name type="scientific">Candidatus Alistipes intestinigallinarum</name>
    <dbReference type="NCBI Taxonomy" id="2838440"/>
    <lineage>
        <taxon>Bacteria</taxon>
        <taxon>Pseudomonadati</taxon>
        <taxon>Bacteroidota</taxon>
        <taxon>Bacteroidia</taxon>
        <taxon>Bacteroidales</taxon>
        <taxon>Rikenellaceae</taxon>
        <taxon>Alistipes</taxon>
    </lineage>
</organism>
<dbReference type="AlphaFoldDB" id="A0A9D1Z0I7"/>
<feature type="chain" id="PRO_5038605267" evidence="1">
    <location>
        <begin position="23"/>
        <end position="542"/>
    </location>
</feature>
<dbReference type="PANTHER" id="PTHR38792:SF3">
    <property type="entry name" value="BNR_ASP-BOX REPEAT DOMAIN PROTEIN (AFU_ORTHOLOGUE AFUA_7G06430)-RELATED"/>
    <property type="match status" value="1"/>
</dbReference>
<protein>
    <submittedName>
        <fullName evidence="3">Exo-alpha-sialidase</fullName>
    </submittedName>
</protein>
<keyword evidence="1" id="KW-0732">Signal</keyword>
<evidence type="ECO:0000256" key="1">
    <source>
        <dbReference type="SAM" id="SignalP"/>
    </source>
</evidence>
<proteinExistence type="predicted"/>
<evidence type="ECO:0000313" key="4">
    <source>
        <dbReference type="Proteomes" id="UP000886844"/>
    </source>
</evidence>
<dbReference type="SUPFAM" id="SSF50939">
    <property type="entry name" value="Sialidases"/>
    <property type="match status" value="1"/>
</dbReference>
<feature type="domain" description="Sialidase" evidence="2">
    <location>
        <begin position="68"/>
        <end position="225"/>
    </location>
</feature>
<feature type="signal peptide" evidence="1">
    <location>
        <begin position="1"/>
        <end position="22"/>
    </location>
</feature>
<dbReference type="InterPro" id="IPR036278">
    <property type="entry name" value="Sialidase_sf"/>
</dbReference>